<keyword evidence="1" id="KW-1015">Disulfide bond</keyword>
<feature type="domain" description="EGF-like" evidence="3">
    <location>
        <begin position="175"/>
        <end position="214"/>
    </location>
</feature>
<reference evidence="5" key="1">
    <citation type="submission" date="2025-08" db="UniProtKB">
        <authorList>
            <consortium name="RefSeq"/>
        </authorList>
    </citation>
    <scope>IDENTIFICATION</scope>
</reference>
<dbReference type="SUPFAM" id="SSF57196">
    <property type="entry name" value="EGF/Laminin"/>
    <property type="match status" value="1"/>
</dbReference>
<dbReference type="Gene3D" id="2.10.25.10">
    <property type="entry name" value="Laminin"/>
    <property type="match status" value="1"/>
</dbReference>
<dbReference type="PROSITE" id="PS01186">
    <property type="entry name" value="EGF_2"/>
    <property type="match status" value="1"/>
</dbReference>
<feature type="region of interest" description="Disordered" evidence="2">
    <location>
        <begin position="83"/>
        <end position="103"/>
    </location>
</feature>
<evidence type="ECO:0000313" key="5">
    <source>
        <dbReference type="RefSeq" id="XP_005096794.1"/>
    </source>
</evidence>
<name>A0ABM0JLZ6_APLCA</name>
<protein>
    <submittedName>
        <fullName evidence="5">Uncharacterized protein LOC101860564</fullName>
    </submittedName>
</protein>
<feature type="compositionally biased region" description="Low complexity" evidence="2">
    <location>
        <begin position="53"/>
        <end position="65"/>
    </location>
</feature>
<dbReference type="GeneID" id="101860564"/>
<comment type="caution">
    <text evidence="1">Lacks conserved residue(s) required for the propagation of feature annotation.</text>
</comment>
<feature type="disulfide bond" evidence="1">
    <location>
        <begin position="204"/>
        <end position="213"/>
    </location>
</feature>
<feature type="region of interest" description="Disordered" evidence="2">
    <location>
        <begin position="256"/>
        <end position="294"/>
    </location>
</feature>
<organism evidence="4 5">
    <name type="scientific">Aplysia californica</name>
    <name type="common">California sea hare</name>
    <dbReference type="NCBI Taxonomy" id="6500"/>
    <lineage>
        <taxon>Eukaryota</taxon>
        <taxon>Metazoa</taxon>
        <taxon>Spiralia</taxon>
        <taxon>Lophotrochozoa</taxon>
        <taxon>Mollusca</taxon>
        <taxon>Gastropoda</taxon>
        <taxon>Heterobranchia</taxon>
        <taxon>Euthyneura</taxon>
        <taxon>Tectipleura</taxon>
        <taxon>Aplysiida</taxon>
        <taxon>Aplysioidea</taxon>
        <taxon>Aplysiidae</taxon>
        <taxon>Aplysia</taxon>
    </lineage>
</organism>
<sequence length="315" mass="33892">MSSTVHSQVAEAGSAFPHHTSLCDVTATCSCSLSSRTALLPSRCCSEFKSSQSSSSFLSSSASSSPHRDSISPLTTVPCLPDTQDSHVPSSPSPSPSSFSSSPSSSSICFWSRYQTCAKDTAGSPRPSISDMSMYSPRSLLSPVRWARCPPLSLVSVLLVLCVFLCGPASIEARSVGVCLGVPCANGGQLLVSNSVWGDCRCRCRAGFVGPFCQYQAAHKRSAATSQPVQVGRLEEMVEIHQRLLALQRRLDEDSQDTRHVTRALTNESGRMTGSVGGEESSLDSFSSGQNRPRRSWEPRLEFRHLLKRLAQQAV</sequence>
<proteinExistence type="predicted"/>
<keyword evidence="1" id="KW-0245">EGF-like domain</keyword>
<dbReference type="Proteomes" id="UP000694888">
    <property type="component" value="Unplaced"/>
</dbReference>
<evidence type="ECO:0000259" key="3">
    <source>
        <dbReference type="PROSITE" id="PS50026"/>
    </source>
</evidence>
<keyword evidence="4" id="KW-1185">Reference proteome</keyword>
<evidence type="ECO:0000313" key="4">
    <source>
        <dbReference type="Proteomes" id="UP000694888"/>
    </source>
</evidence>
<accession>A0ABM0JLZ6</accession>
<evidence type="ECO:0000256" key="1">
    <source>
        <dbReference type="PROSITE-ProRule" id="PRU00076"/>
    </source>
</evidence>
<dbReference type="PROSITE" id="PS00022">
    <property type="entry name" value="EGF_1"/>
    <property type="match status" value="1"/>
</dbReference>
<dbReference type="PROSITE" id="PS50026">
    <property type="entry name" value="EGF_3"/>
    <property type="match status" value="1"/>
</dbReference>
<feature type="region of interest" description="Disordered" evidence="2">
    <location>
        <begin position="53"/>
        <end position="72"/>
    </location>
</feature>
<evidence type="ECO:0000256" key="2">
    <source>
        <dbReference type="SAM" id="MobiDB-lite"/>
    </source>
</evidence>
<dbReference type="InterPro" id="IPR000742">
    <property type="entry name" value="EGF"/>
</dbReference>
<gene>
    <name evidence="5" type="primary">LOC101860564</name>
</gene>
<dbReference type="RefSeq" id="XP_005096794.1">
    <property type="nucleotide sequence ID" value="XM_005096737.3"/>
</dbReference>